<accession>A0A7Z0DA81</accession>
<dbReference type="AlphaFoldDB" id="A0A7Z0DA81"/>
<proteinExistence type="predicted"/>
<dbReference type="CDD" id="cd00085">
    <property type="entry name" value="HNHc"/>
    <property type="match status" value="1"/>
</dbReference>
<evidence type="ECO:0000256" key="1">
    <source>
        <dbReference type="SAM" id="MobiDB-lite"/>
    </source>
</evidence>
<feature type="compositionally biased region" description="Basic and acidic residues" evidence="1">
    <location>
        <begin position="266"/>
        <end position="275"/>
    </location>
</feature>
<dbReference type="SMART" id="SM00507">
    <property type="entry name" value="HNHc"/>
    <property type="match status" value="1"/>
</dbReference>
<comment type="caution">
    <text evidence="3">The sequence shown here is derived from an EMBL/GenBank/DDBJ whole genome shotgun (WGS) entry which is preliminary data.</text>
</comment>
<keyword evidence="4" id="KW-1185">Reference proteome</keyword>
<feature type="region of interest" description="Disordered" evidence="1">
    <location>
        <begin position="428"/>
        <end position="449"/>
    </location>
</feature>
<organism evidence="3 4">
    <name type="scientific">Naumannella cuiyingiana</name>
    <dbReference type="NCBI Taxonomy" id="1347891"/>
    <lineage>
        <taxon>Bacteria</taxon>
        <taxon>Bacillati</taxon>
        <taxon>Actinomycetota</taxon>
        <taxon>Actinomycetes</taxon>
        <taxon>Propionibacteriales</taxon>
        <taxon>Propionibacteriaceae</taxon>
        <taxon>Naumannella</taxon>
    </lineage>
</organism>
<evidence type="ECO:0000313" key="3">
    <source>
        <dbReference type="EMBL" id="NYI71563.1"/>
    </source>
</evidence>
<gene>
    <name evidence="3" type="ORF">GGQ54_002123</name>
</gene>
<dbReference type="InterPro" id="IPR003615">
    <property type="entry name" value="HNH_nuc"/>
</dbReference>
<feature type="domain" description="HNH nuclease" evidence="2">
    <location>
        <begin position="349"/>
        <end position="400"/>
    </location>
</feature>
<sequence>MNRGAMSTAGALLGAVADLRHDQLRAEADILDAAAEWAVLHPDLDDQPATLWSRGEDTLIPLAGAGAPGVDPACVAEFAAVLGVTTESGQRLIGDALELRHRLPLLWADVQALRVPAWRARTVAEATRALPPAATAYVDRQVTAVAGRIGHAQLARLVAAATAQFVAATEDPAGGHPDNAGGRDDDLFVEVECDVTGVDGRAYLSGTLELPDGLDLAAALSAGAEAQRAWGSDAPLHARRTRALGDLARRQPLLDPSHSDPAGDPDQARPADPDGARPAGRTIVLYAHLSADGARAPFGPVGRLGNTDSPITPDQVRGWCAAPGTTVVVKPVIDLNRPRTSPRYAIPDPIREQVILRDPTCVFPWCAKNSLRADIDHITPWPHGPTHTDNLAPLCRRHHRLKTLAGWRYRRLPRGGYLWTSPNGWTIVRDRTGTRPARRPPERPPPDSG</sequence>
<dbReference type="EMBL" id="JACBZS010000001">
    <property type="protein sequence ID" value="NYI71563.1"/>
    <property type="molecule type" value="Genomic_DNA"/>
</dbReference>
<protein>
    <recommendedName>
        <fullName evidence="2">HNH nuclease domain-containing protein</fullName>
    </recommendedName>
</protein>
<evidence type="ECO:0000313" key="4">
    <source>
        <dbReference type="Proteomes" id="UP000527616"/>
    </source>
</evidence>
<name>A0A7Z0DA81_9ACTN</name>
<dbReference type="Gene3D" id="1.10.30.50">
    <property type="match status" value="1"/>
</dbReference>
<feature type="region of interest" description="Disordered" evidence="1">
    <location>
        <begin position="249"/>
        <end position="277"/>
    </location>
</feature>
<reference evidence="3 4" key="1">
    <citation type="submission" date="2020-07" db="EMBL/GenBank/DDBJ databases">
        <title>Sequencing the genomes of 1000 actinobacteria strains.</title>
        <authorList>
            <person name="Klenk H.-P."/>
        </authorList>
    </citation>
    <scope>NUCLEOTIDE SEQUENCE [LARGE SCALE GENOMIC DNA]</scope>
    <source>
        <strain evidence="3 4">DSM 103164</strain>
    </source>
</reference>
<dbReference type="RefSeq" id="WP_179445371.1">
    <property type="nucleotide sequence ID" value="NZ_JACBZS010000001.1"/>
</dbReference>
<dbReference type="Proteomes" id="UP000527616">
    <property type="component" value="Unassembled WGS sequence"/>
</dbReference>
<evidence type="ECO:0000259" key="2">
    <source>
        <dbReference type="SMART" id="SM00507"/>
    </source>
</evidence>